<feature type="transmembrane region" description="Helical" evidence="1">
    <location>
        <begin position="15"/>
        <end position="32"/>
    </location>
</feature>
<feature type="transmembrane region" description="Helical" evidence="1">
    <location>
        <begin position="209"/>
        <end position="228"/>
    </location>
</feature>
<keyword evidence="1" id="KW-0812">Transmembrane</keyword>
<dbReference type="RefSeq" id="WP_131996243.1">
    <property type="nucleotide sequence ID" value="NZ_SMGK01000003.1"/>
</dbReference>
<feature type="transmembrane region" description="Helical" evidence="1">
    <location>
        <begin position="290"/>
        <end position="310"/>
    </location>
</feature>
<organism evidence="2 3">
    <name type="scientific">Acidipila rosea</name>
    <dbReference type="NCBI Taxonomy" id="768535"/>
    <lineage>
        <taxon>Bacteria</taxon>
        <taxon>Pseudomonadati</taxon>
        <taxon>Acidobacteriota</taxon>
        <taxon>Terriglobia</taxon>
        <taxon>Terriglobales</taxon>
        <taxon>Acidobacteriaceae</taxon>
        <taxon>Acidipila</taxon>
    </lineage>
</organism>
<feature type="transmembrane region" description="Helical" evidence="1">
    <location>
        <begin position="59"/>
        <end position="78"/>
    </location>
</feature>
<dbReference type="EMBL" id="SMGK01000003">
    <property type="protein sequence ID" value="TCK72637.1"/>
    <property type="molecule type" value="Genomic_DNA"/>
</dbReference>
<evidence type="ECO:0000313" key="3">
    <source>
        <dbReference type="Proteomes" id="UP000295210"/>
    </source>
</evidence>
<feature type="transmembrane region" description="Helical" evidence="1">
    <location>
        <begin position="90"/>
        <end position="111"/>
    </location>
</feature>
<evidence type="ECO:0000313" key="2">
    <source>
        <dbReference type="EMBL" id="TCK72637.1"/>
    </source>
</evidence>
<accession>A0A4R1L626</accession>
<gene>
    <name evidence="2" type="ORF">C7378_2223</name>
</gene>
<keyword evidence="1" id="KW-1133">Transmembrane helix</keyword>
<comment type="caution">
    <text evidence="2">The sequence shown here is derived from an EMBL/GenBank/DDBJ whole genome shotgun (WGS) entry which is preliminary data.</text>
</comment>
<feature type="transmembrane region" description="Helical" evidence="1">
    <location>
        <begin position="123"/>
        <end position="146"/>
    </location>
</feature>
<evidence type="ECO:0000256" key="1">
    <source>
        <dbReference type="SAM" id="Phobius"/>
    </source>
</evidence>
<feature type="transmembrane region" description="Helical" evidence="1">
    <location>
        <begin position="260"/>
        <end position="278"/>
    </location>
</feature>
<feature type="transmembrane region" description="Helical" evidence="1">
    <location>
        <begin position="180"/>
        <end position="197"/>
    </location>
</feature>
<keyword evidence="3" id="KW-1185">Reference proteome</keyword>
<protein>
    <submittedName>
        <fullName evidence="2">Uncharacterized protein</fullName>
    </submittedName>
</protein>
<name>A0A4R1L626_9BACT</name>
<sequence length="342" mass="39484">MQQTLSRRSQLQQSLWWLIFLLATTHFCLAYIQNDRLFLSPLDAYMQGHAMLPYQSRVLMAWVLNATATLPALARLAAHLPDKLSNPRMLVLFIASWMSLAGSALFAWRVLVRLTGNEEYSRWASLLVIYMAYFQFPLVFGLDFLLPYDLPSLLFFSACIYAVICDRMWLFYPAFFVGTFNRETICMATLFLVLWRWKQMSQNRKHQLILAAHVAAQAALWLAVKLYLRHKFANNPIEHGSEHFYYKLAYNLRELSKPQQWPVIFSIFGFTTPLVLGWRRAMQNPAMEAGIYMAAAWVVVMLLVGVVVEIRVFTELIAYMAPAAGLILYRKFFSPTKLHGGL</sequence>
<dbReference type="AlphaFoldDB" id="A0A4R1L626"/>
<dbReference type="Proteomes" id="UP000295210">
    <property type="component" value="Unassembled WGS sequence"/>
</dbReference>
<reference evidence="2 3" key="1">
    <citation type="submission" date="2019-03" db="EMBL/GenBank/DDBJ databases">
        <title>Genomic Encyclopedia of Type Strains, Phase IV (KMG-IV): sequencing the most valuable type-strain genomes for metagenomic binning, comparative biology and taxonomic classification.</title>
        <authorList>
            <person name="Goeker M."/>
        </authorList>
    </citation>
    <scope>NUCLEOTIDE SEQUENCE [LARGE SCALE GENOMIC DNA]</scope>
    <source>
        <strain evidence="2 3">DSM 103428</strain>
    </source>
</reference>
<proteinExistence type="predicted"/>
<keyword evidence="1" id="KW-0472">Membrane</keyword>
<dbReference type="OrthoDB" id="112983at2"/>